<reference evidence="7 8" key="1">
    <citation type="submission" date="2019-09" db="EMBL/GenBank/DDBJ databases">
        <title>Taxonomic organization of the family Brucellaceae based on a phylogenomic approach.</title>
        <authorList>
            <person name="Leclercq S."/>
            <person name="Cloeckaert A."/>
            <person name="Zygmunt M.S."/>
        </authorList>
    </citation>
    <scope>NUCLEOTIDE SEQUENCE [LARGE SCALE GENOMIC DNA]</scope>
    <source>
        <strain evidence="7 8">LMG 3313</strain>
    </source>
</reference>
<dbReference type="PROSITE" id="PS50895">
    <property type="entry name" value="SURF1"/>
    <property type="match status" value="1"/>
</dbReference>
<evidence type="ECO:0000313" key="8">
    <source>
        <dbReference type="Proteomes" id="UP000481876"/>
    </source>
</evidence>
<keyword evidence="3 6" id="KW-0812">Transmembrane</keyword>
<evidence type="ECO:0000256" key="2">
    <source>
        <dbReference type="ARBA" id="ARBA00007165"/>
    </source>
</evidence>
<sequence length="252" mass="27825">MPSPAQTDGQPENKKSGIFLGLLTILVGFFFILFMGLGIWQVERLQWKLDLIARVDARVHAEPIAAPGPDDWANVNQKDDEYRHVTLTGTYLNDKEVLVHALTERGAGYWVLTPMRSSDGALTFINRGFVPSDKRDPSSRQETQIAGETTVTGLLRMPEPDGFFLRPNDPARNDWNSRDVAAFAQKENLGPAAPYFIDADATAGAGALPIGGLTVVKFRNSHLSYAITWFALAAMVAGAAIFLWRHERKLKS</sequence>
<dbReference type="EMBL" id="WBWS01000015">
    <property type="protein sequence ID" value="KAB2767139.1"/>
    <property type="molecule type" value="Genomic_DNA"/>
</dbReference>
<keyword evidence="4 6" id="KW-1133">Transmembrane helix</keyword>
<dbReference type="InterPro" id="IPR002994">
    <property type="entry name" value="Surf1/Shy1"/>
</dbReference>
<dbReference type="RefSeq" id="WP_036586299.1">
    <property type="nucleotide sequence ID" value="NZ_CP103346.1"/>
</dbReference>
<evidence type="ECO:0000313" key="7">
    <source>
        <dbReference type="EMBL" id="KAB2767139.1"/>
    </source>
</evidence>
<gene>
    <name evidence="7" type="ORF">F9L04_15215</name>
</gene>
<comment type="subcellular location">
    <subcellularLocation>
        <location evidence="6">Cell membrane</location>
        <topology evidence="6">Multi-pass membrane protein</topology>
    </subcellularLocation>
    <subcellularLocation>
        <location evidence="1">Membrane</location>
    </subcellularLocation>
</comment>
<name>A0A011VCD7_BRUAN</name>
<comment type="caution">
    <text evidence="7">The sequence shown here is derived from an EMBL/GenBank/DDBJ whole genome shotgun (WGS) entry which is preliminary data.</text>
</comment>
<evidence type="ECO:0000256" key="3">
    <source>
        <dbReference type="ARBA" id="ARBA00022692"/>
    </source>
</evidence>
<proteinExistence type="inferred from homology"/>
<protein>
    <recommendedName>
        <fullName evidence="6">SURF1-like protein</fullName>
    </recommendedName>
</protein>
<dbReference type="PANTHER" id="PTHR23427">
    <property type="entry name" value="SURFEIT LOCUS PROTEIN"/>
    <property type="match status" value="1"/>
</dbReference>
<dbReference type="Proteomes" id="UP000481876">
    <property type="component" value="Unassembled WGS sequence"/>
</dbReference>
<dbReference type="CDD" id="cd06662">
    <property type="entry name" value="SURF1"/>
    <property type="match status" value="1"/>
</dbReference>
<comment type="similarity">
    <text evidence="2 6">Belongs to the SURF1 family.</text>
</comment>
<dbReference type="GO" id="GO:0005886">
    <property type="term" value="C:plasma membrane"/>
    <property type="evidence" value="ECO:0007669"/>
    <property type="project" value="UniProtKB-SubCell"/>
</dbReference>
<dbReference type="PANTHER" id="PTHR23427:SF2">
    <property type="entry name" value="SURFEIT LOCUS PROTEIN 1"/>
    <property type="match status" value="1"/>
</dbReference>
<evidence type="ECO:0000256" key="5">
    <source>
        <dbReference type="ARBA" id="ARBA00023136"/>
    </source>
</evidence>
<feature type="transmembrane region" description="Helical" evidence="6">
    <location>
        <begin position="18"/>
        <end position="40"/>
    </location>
</feature>
<feature type="transmembrane region" description="Helical" evidence="6">
    <location>
        <begin position="223"/>
        <end position="244"/>
    </location>
</feature>
<keyword evidence="6" id="KW-1003">Cell membrane</keyword>
<evidence type="ECO:0000256" key="4">
    <source>
        <dbReference type="ARBA" id="ARBA00022989"/>
    </source>
</evidence>
<keyword evidence="5 6" id="KW-0472">Membrane</keyword>
<dbReference type="Pfam" id="PF02104">
    <property type="entry name" value="SURF1"/>
    <property type="match status" value="1"/>
</dbReference>
<dbReference type="AlphaFoldDB" id="A0A011VCD7"/>
<accession>A0A011VCD7</accession>
<evidence type="ECO:0000256" key="1">
    <source>
        <dbReference type="ARBA" id="ARBA00004370"/>
    </source>
</evidence>
<evidence type="ECO:0000256" key="6">
    <source>
        <dbReference type="RuleBase" id="RU363076"/>
    </source>
</evidence>
<dbReference type="InterPro" id="IPR045214">
    <property type="entry name" value="Surf1/Surf4"/>
</dbReference>
<organism evidence="7 8">
    <name type="scientific">Brucella anthropi</name>
    <name type="common">Ochrobactrum anthropi</name>
    <dbReference type="NCBI Taxonomy" id="529"/>
    <lineage>
        <taxon>Bacteria</taxon>
        <taxon>Pseudomonadati</taxon>
        <taxon>Pseudomonadota</taxon>
        <taxon>Alphaproteobacteria</taxon>
        <taxon>Hyphomicrobiales</taxon>
        <taxon>Brucellaceae</taxon>
        <taxon>Brucella/Ochrobactrum group</taxon>
        <taxon>Brucella</taxon>
    </lineage>
</organism>